<feature type="domain" description="Response regulatory" evidence="6">
    <location>
        <begin position="16"/>
        <end position="130"/>
    </location>
</feature>
<evidence type="ECO:0000313" key="9">
    <source>
        <dbReference type="Proteomes" id="UP000298602"/>
    </source>
</evidence>
<dbReference type="OrthoDB" id="9805967at2"/>
<evidence type="ECO:0000256" key="3">
    <source>
        <dbReference type="ARBA" id="ARBA00022553"/>
    </source>
</evidence>
<dbReference type="EMBL" id="CP040098">
    <property type="protein sequence ID" value="QCQ22952.1"/>
    <property type="molecule type" value="Genomic_DNA"/>
</dbReference>
<evidence type="ECO:0000259" key="5">
    <source>
        <dbReference type="PROSITE" id="PS50109"/>
    </source>
</evidence>
<dbReference type="CDD" id="cd00130">
    <property type="entry name" value="PAS"/>
    <property type="match status" value="1"/>
</dbReference>
<evidence type="ECO:0000313" key="8">
    <source>
        <dbReference type="EMBL" id="QCQ22952.1"/>
    </source>
</evidence>
<keyword evidence="9" id="KW-1185">Reference proteome</keyword>
<dbReference type="InterPro" id="IPR003594">
    <property type="entry name" value="HATPase_dom"/>
</dbReference>
<dbReference type="InterPro" id="IPR001789">
    <property type="entry name" value="Sig_transdc_resp-reg_receiver"/>
</dbReference>
<dbReference type="InterPro" id="IPR036890">
    <property type="entry name" value="HATPase_C_sf"/>
</dbReference>
<reference evidence="8 9" key="2">
    <citation type="submission" date="2019-05" db="EMBL/GenBank/DDBJ databases">
        <authorList>
            <person name="Suflita J.M."/>
            <person name="Marks C.R."/>
        </authorList>
    </citation>
    <scope>NUCLEOTIDE SEQUENCE [LARGE SCALE GENOMIC DNA]</scope>
    <source>
        <strain evidence="8 9">ALDC</strain>
    </source>
</reference>
<dbReference type="SUPFAM" id="SSF52172">
    <property type="entry name" value="CheY-like"/>
    <property type="match status" value="1"/>
</dbReference>
<dbReference type="PROSITE" id="PS50112">
    <property type="entry name" value="PAS"/>
    <property type="match status" value="1"/>
</dbReference>
<dbReference type="InterPro" id="IPR003661">
    <property type="entry name" value="HisK_dim/P_dom"/>
</dbReference>
<accession>A0A4P8L8K7</accession>
<dbReference type="EC" id="2.7.13.3" evidence="2"/>
<keyword evidence="3 4" id="KW-0597">Phosphoprotein</keyword>
<dbReference type="SMART" id="SM00448">
    <property type="entry name" value="REC"/>
    <property type="match status" value="1"/>
</dbReference>
<dbReference type="Gene3D" id="3.30.450.20">
    <property type="entry name" value="PAS domain"/>
    <property type="match status" value="1"/>
</dbReference>
<dbReference type="SMART" id="SM00091">
    <property type="entry name" value="PAS"/>
    <property type="match status" value="1"/>
</dbReference>
<comment type="catalytic activity">
    <reaction evidence="1">
        <text>ATP + protein L-histidine = ADP + protein N-phospho-L-histidine.</text>
        <dbReference type="EC" id="2.7.13.3"/>
    </reaction>
</comment>
<sequence>MSGGSVIGKDVTASERVLVVDDDVSLCRLVCEALKQEGCDPLCCTSSEDVLEISRRNPFDLAFVDVQIFGISGLQLAEALKRQNPWREIVVMADHGTLDNAVQAVKLGGSDFLKKPFSLDEFLFCLSRHRERMAFREKLRRAEQRYTDLVQNIPMMIFVLLEDHRLEFVNRMSRTILGYAPDEIVGVPDWLLQRAYAEDRDLLAERLRQAFSAGGRPLFLECRFLHREGHLVYLLLKSIPQSPGSQAPRPPRLMGIAADITDRIFLERALVQREKVKTLGNIAAEVAHEIRNPLVSIGGFARRLQKQFPDTPEAGIVLKECRRLEKILDRIRNYLRPVELRFQDYSVEHVLSHCESLLSPEIERKQVECRREVDPSLPDLYVDPDLLLQVFINLTRNALEAMGKGDVLHVRAYSSDRQIHVQFRNPCRKGRSINSEKLFLPFDEGGQSIGLPLCYRLVKSMGGILSFAQEGEQALFTVSLPTEVDEEREVRGLRRMPLAETVSGDH</sequence>
<dbReference type="InterPro" id="IPR000014">
    <property type="entry name" value="PAS"/>
</dbReference>
<reference evidence="8 9" key="1">
    <citation type="submission" date="2019-05" db="EMBL/GenBank/DDBJ databases">
        <title>The Complete Genome Sequence of the n-alkane-degrading Desulfoglaeba alkanexedens ALDC reveals multiple alkylsuccinate synthase gene clusters.</title>
        <authorList>
            <person name="Callaghan A.V."/>
            <person name="Davidova I.A."/>
            <person name="Duncan K.E."/>
            <person name="Morris B."/>
            <person name="McInerney M.J."/>
        </authorList>
    </citation>
    <scope>NUCLEOTIDE SEQUENCE [LARGE SCALE GENOMIC DNA]</scope>
    <source>
        <strain evidence="8 9">ALDC</strain>
    </source>
</reference>
<dbReference type="InterPro" id="IPR036097">
    <property type="entry name" value="HisK_dim/P_sf"/>
</dbReference>
<dbReference type="PANTHER" id="PTHR43547:SF2">
    <property type="entry name" value="HYBRID SIGNAL TRANSDUCTION HISTIDINE KINASE C"/>
    <property type="match status" value="1"/>
</dbReference>
<dbReference type="InterPro" id="IPR035965">
    <property type="entry name" value="PAS-like_dom_sf"/>
</dbReference>
<evidence type="ECO:0000256" key="1">
    <source>
        <dbReference type="ARBA" id="ARBA00000085"/>
    </source>
</evidence>
<name>A0A4P8L8K7_9BACT</name>
<dbReference type="Gene3D" id="1.10.287.130">
    <property type="match status" value="1"/>
</dbReference>
<dbReference type="Pfam" id="PF00072">
    <property type="entry name" value="Response_reg"/>
    <property type="match status" value="1"/>
</dbReference>
<dbReference type="InterPro" id="IPR013655">
    <property type="entry name" value="PAS_fold_3"/>
</dbReference>
<dbReference type="CDD" id="cd00082">
    <property type="entry name" value="HisKA"/>
    <property type="match status" value="1"/>
</dbReference>
<organism evidence="8 9">
    <name type="scientific">Desulfoglaeba alkanexedens ALDC</name>
    <dbReference type="NCBI Taxonomy" id="980445"/>
    <lineage>
        <taxon>Bacteria</taxon>
        <taxon>Pseudomonadati</taxon>
        <taxon>Thermodesulfobacteriota</taxon>
        <taxon>Syntrophobacteria</taxon>
        <taxon>Syntrophobacterales</taxon>
        <taxon>Syntrophobacteraceae</taxon>
        <taxon>Desulfoglaeba</taxon>
    </lineage>
</organism>
<dbReference type="Pfam" id="PF02518">
    <property type="entry name" value="HATPase_c"/>
    <property type="match status" value="1"/>
</dbReference>
<evidence type="ECO:0000256" key="4">
    <source>
        <dbReference type="PROSITE-ProRule" id="PRU00169"/>
    </source>
</evidence>
<dbReference type="Pfam" id="PF08447">
    <property type="entry name" value="PAS_3"/>
    <property type="match status" value="1"/>
</dbReference>
<dbReference type="SUPFAM" id="SSF55874">
    <property type="entry name" value="ATPase domain of HSP90 chaperone/DNA topoisomerase II/histidine kinase"/>
    <property type="match status" value="1"/>
</dbReference>
<dbReference type="Gene3D" id="3.40.50.2300">
    <property type="match status" value="1"/>
</dbReference>
<feature type="modified residue" description="4-aspartylphosphate" evidence="4">
    <location>
        <position position="65"/>
    </location>
</feature>
<dbReference type="SUPFAM" id="SSF47384">
    <property type="entry name" value="Homodimeric domain of signal transducing histidine kinase"/>
    <property type="match status" value="1"/>
</dbReference>
<dbReference type="GO" id="GO:0000155">
    <property type="term" value="F:phosphorelay sensor kinase activity"/>
    <property type="evidence" value="ECO:0007669"/>
    <property type="project" value="InterPro"/>
</dbReference>
<dbReference type="AlphaFoldDB" id="A0A4P8L8K7"/>
<dbReference type="PROSITE" id="PS50109">
    <property type="entry name" value="HIS_KIN"/>
    <property type="match status" value="1"/>
</dbReference>
<evidence type="ECO:0000259" key="6">
    <source>
        <dbReference type="PROSITE" id="PS50110"/>
    </source>
</evidence>
<dbReference type="NCBIfam" id="TIGR00229">
    <property type="entry name" value="sensory_box"/>
    <property type="match status" value="1"/>
</dbReference>
<evidence type="ECO:0000259" key="7">
    <source>
        <dbReference type="PROSITE" id="PS50112"/>
    </source>
</evidence>
<evidence type="ECO:0000256" key="2">
    <source>
        <dbReference type="ARBA" id="ARBA00012438"/>
    </source>
</evidence>
<dbReference type="KEGG" id="dax:FDQ92_12690"/>
<dbReference type="SUPFAM" id="SSF55785">
    <property type="entry name" value="PYP-like sensor domain (PAS domain)"/>
    <property type="match status" value="1"/>
</dbReference>
<proteinExistence type="predicted"/>
<dbReference type="Gene3D" id="3.30.565.10">
    <property type="entry name" value="Histidine kinase-like ATPase, C-terminal domain"/>
    <property type="match status" value="1"/>
</dbReference>
<dbReference type="InterPro" id="IPR011006">
    <property type="entry name" value="CheY-like_superfamily"/>
</dbReference>
<dbReference type="InterPro" id="IPR005467">
    <property type="entry name" value="His_kinase_dom"/>
</dbReference>
<protein>
    <recommendedName>
        <fullName evidence="2">histidine kinase</fullName>
        <ecNumber evidence="2">2.7.13.3</ecNumber>
    </recommendedName>
</protein>
<dbReference type="SMART" id="SM00387">
    <property type="entry name" value="HATPase_c"/>
    <property type="match status" value="1"/>
</dbReference>
<dbReference type="Pfam" id="PF00512">
    <property type="entry name" value="HisKA"/>
    <property type="match status" value="1"/>
</dbReference>
<dbReference type="PANTHER" id="PTHR43547">
    <property type="entry name" value="TWO-COMPONENT HISTIDINE KINASE"/>
    <property type="match status" value="1"/>
</dbReference>
<dbReference type="Proteomes" id="UP000298602">
    <property type="component" value="Chromosome"/>
</dbReference>
<feature type="domain" description="Histidine kinase" evidence="5">
    <location>
        <begin position="285"/>
        <end position="484"/>
    </location>
</feature>
<dbReference type="SMART" id="SM00388">
    <property type="entry name" value="HisKA"/>
    <property type="match status" value="1"/>
</dbReference>
<dbReference type="PROSITE" id="PS50110">
    <property type="entry name" value="RESPONSE_REGULATORY"/>
    <property type="match status" value="1"/>
</dbReference>
<gene>
    <name evidence="8" type="ORF">FDQ92_12690</name>
</gene>
<feature type="domain" description="PAS" evidence="7">
    <location>
        <begin position="142"/>
        <end position="214"/>
    </location>
</feature>